<keyword evidence="5 9" id="KW-0812">Transmembrane</keyword>
<evidence type="ECO:0000256" key="2">
    <source>
        <dbReference type="ARBA" id="ARBA00005658"/>
    </source>
</evidence>
<dbReference type="AlphaFoldDB" id="A0A1Q8VC07"/>
<feature type="compositionally biased region" description="Polar residues" evidence="8">
    <location>
        <begin position="20"/>
        <end position="48"/>
    </location>
</feature>
<feature type="transmembrane region" description="Helical" evidence="9">
    <location>
        <begin position="117"/>
        <end position="137"/>
    </location>
</feature>
<dbReference type="InterPro" id="IPR018093">
    <property type="entry name" value="BCCT_CS"/>
</dbReference>
<comment type="subcellular location">
    <subcellularLocation>
        <location evidence="1">Cell membrane</location>
        <topology evidence="1">Multi-pass membrane protein</topology>
    </subcellularLocation>
</comment>
<feature type="transmembrane region" description="Helical" evidence="9">
    <location>
        <begin position="420"/>
        <end position="443"/>
    </location>
</feature>
<protein>
    <submittedName>
        <fullName evidence="10">Choline transporter</fullName>
    </submittedName>
</protein>
<keyword evidence="6 9" id="KW-1133">Transmembrane helix</keyword>
<feature type="transmembrane region" description="Helical" evidence="9">
    <location>
        <begin position="564"/>
        <end position="584"/>
    </location>
</feature>
<feature type="transmembrane region" description="Helical" evidence="9">
    <location>
        <begin position="255"/>
        <end position="279"/>
    </location>
</feature>
<keyword evidence="4" id="KW-1003">Cell membrane</keyword>
<dbReference type="NCBIfam" id="TIGR00842">
    <property type="entry name" value="bcct"/>
    <property type="match status" value="1"/>
</dbReference>
<evidence type="ECO:0000256" key="6">
    <source>
        <dbReference type="ARBA" id="ARBA00022989"/>
    </source>
</evidence>
<feature type="transmembrane region" description="Helical" evidence="9">
    <location>
        <begin position="299"/>
        <end position="320"/>
    </location>
</feature>
<feature type="transmembrane region" description="Helical" evidence="9">
    <location>
        <begin position="79"/>
        <end position="97"/>
    </location>
</feature>
<feature type="compositionally biased region" description="Basic and acidic residues" evidence="8">
    <location>
        <begin position="652"/>
        <end position="662"/>
    </location>
</feature>
<evidence type="ECO:0000256" key="9">
    <source>
        <dbReference type="SAM" id="Phobius"/>
    </source>
</evidence>
<dbReference type="PROSITE" id="PS01303">
    <property type="entry name" value="BCCT"/>
    <property type="match status" value="1"/>
</dbReference>
<feature type="transmembrane region" description="Helical" evidence="9">
    <location>
        <begin position="488"/>
        <end position="509"/>
    </location>
</feature>
<dbReference type="EMBL" id="MSKJ01000006">
    <property type="protein sequence ID" value="OLO45633.1"/>
    <property type="molecule type" value="Genomic_DNA"/>
</dbReference>
<accession>A0A1Q8VC07</accession>
<evidence type="ECO:0000256" key="7">
    <source>
        <dbReference type="ARBA" id="ARBA00023136"/>
    </source>
</evidence>
<feature type="transmembrane region" description="Helical" evidence="9">
    <location>
        <begin position="213"/>
        <end position="234"/>
    </location>
</feature>
<keyword evidence="3" id="KW-0813">Transport</keyword>
<dbReference type="PANTHER" id="PTHR30047:SF7">
    <property type="entry name" value="HIGH-AFFINITY CHOLINE TRANSPORT PROTEIN"/>
    <property type="match status" value="1"/>
</dbReference>
<evidence type="ECO:0000256" key="3">
    <source>
        <dbReference type="ARBA" id="ARBA00022448"/>
    </source>
</evidence>
<evidence type="ECO:0000313" key="11">
    <source>
        <dbReference type="Proteomes" id="UP000186857"/>
    </source>
</evidence>
<evidence type="ECO:0000256" key="5">
    <source>
        <dbReference type="ARBA" id="ARBA00022692"/>
    </source>
</evidence>
<feature type="region of interest" description="Disordered" evidence="8">
    <location>
        <begin position="1"/>
        <end position="53"/>
    </location>
</feature>
<dbReference type="Pfam" id="PF02028">
    <property type="entry name" value="BCCT"/>
    <property type="match status" value="1"/>
</dbReference>
<feature type="region of interest" description="Disordered" evidence="8">
    <location>
        <begin position="613"/>
        <end position="677"/>
    </location>
</feature>
<feature type="transmembrane region" description="Helical" evidence="9">
    <location>
        <begin position="158"/>
        <end position="177"/>
    </location>
</feature>
<dbReference type="OrthoDB" id="9775735at2"/>
<feature type="transmembrane region" description="Helical" evidence="9">
    <location>
        <begin position="332"/>
        <end position="355"/>
    </location>
</feature>
<feature type="compositionally biased region" description="Polar residues" evidence="8">
    <location>
        <begin position="668"/>
        <end position="677"/>
    </location>
</feature>
<dbReference type="RefSeq" id="WP_075376258.1">
    <property type="nucleotide sequence ID" value="NZ_MSKJ01000006.1"/>
</dbReference>
<comment type="caution">
    <text evidence="10">The sequence shown here is derived from an EMBL/GenBank/DDBJ whole genome shotgun (WGS) entry which is preliminary data.</text>
</comment>
<gene>
    <name evidence="10" type="ORF">BKH29_03460</name>
</gene>
<dbReference type="InterPro" id="IPR000060">
    <property type="entry name" value="BCCT_transptr"/>
</dbReference>
<name>A0A1Q8VC07_9ACTO</name>
<feature type="transmembrane region" description="Helical" evidence="9">
    <location>
        <begin position="530"/>
        <end position="549"/>
    </location>
</feature>
<evidence type="ECO:0000256" key="4">
    <source>
        <dbReference type="ARBA" id="ARBA00022475"/>
    </source>
</evidence>
<reference evidence="10 11" key="1">
    <citation type="submission" date="2016-12" db="EMBL/GenBank/DDBJ databases">
        <title>Genomic Comparison of strains in the 'Actinomyces naeslundii' Group.</title>
        <authorList>
            <person name="Mughal S.R."/>
            <person name="Do T."/>
            <person name="Gilbert S.C."/>
            <person name="Witherden E.A."/>
            <person name="Didelot X."/>
            <person name="Beighton D."/>
        </authorList>
    </citation>
    <scope>NUCLEOTIDE SEQUENCE [LARGE SCALE GENOMIC DNA]</scope>
    <source>
        <strain evidence="10 11">CCUG 33920</strain>
    </source>
</reference>
<sequence>MSDEDLNPPTMTQQEERDSSPQLEQTKQTGETPQGTAAATPAFQTSPATVKRRQRHLLDRLRRSVSRQPHDIGEGMDKVVFGVAAIATIAFVAWGFIDPHGLGRVSKWALGGTISNFGWLFVLSSTLFVVFVIFVAASRFGKIPLGGDAEEPEYSTGSWVSMMFATGMGIGLIFYGVGEPLYFYMSPPPDTVDPQTAKAASTALGTAMFHWTIYPWAMYALVGLGMAYGTYRLGRSQLFSAMFTSLFGRQAIDGVGGRIINILAIVATLFGSACSLGLGALQIGGGMVSTNLVTKSTPAMMVGIIAILTACFVASAISGIEKGIQWLSNINMVLAVLLAIIVFVGGPTLFILNIIPSAIGDFIDELPAMASRTAAVGNQDMSEWLSSWTIFYWAWWISWTPFVGMFIARISRGRTIRQFVTGVMLVPSVVSLIWFAIFGGGAIGLQERAERAGRAADALVHFKADGTPDLNFDTILFDLLNVMPVHKVVLIVLMVLAVVLVAIFFVTGADSASIVMGGLSENGATEPSRFTVVFWGVATGGVASAMLLAGGDDPREVLTGLRDITIVSALPFVFVMLLLCVSLYKDLNNDPMLLRHSLANQVLVDSVTTAVTTANEPHEVETIELHTSLSSTTDSDDGDGESSEAGTGETAAEPKSDIRAVDGADDSPTGSDQGQDG</sequence>
<dbReference type="Proteomes" id="UP000186857">
    <property type="component" value="Unassembled WGS sequence"/>
</dbReference>
<evidence type="ECO:0000256" key="8">
    <source>
        <dbReference type="SAM" id="MobiDB-lite"/>
    </source>
</evidence>
<organism evidence="10 11">
    <name type="scientific">Actinomyces oris</name>
    <dbReference type="NCBI Taxonomy" id="544580"/>
    <lineage>
        <taxon>Bacteria</taxon>
        <taxon>Bacillati</taxon>
        <taxon>Actinomycetota</taxon>
        <taxon>Actinomycetes</taxon>
        <taxon>Actinomycetales</taxon>
        <taxon>Actinomycetaceae</taxon>
        <taxon>Actinomyces</taxon>
    </lineage>
</organism>
<evidence type="ECO:0000256" key="1">
    <source>
        <dbReference type="ARBA" id="ARBA00004651"/>
    </source>
</evidence>
<evidence type="ECO:0000313" key="10">
    <source>
        <dbReference type="EMBL" id="OLO45633.1"/>
    </source>
</evidence>
<dbReference type="GO" id="GO:0022857">
    <property type="term" value="F:transmembrane transporter activity"/>
    <property type="evidence" value="ECO:0007669"/>
    <property type="project" value="InterPro"/>
</dbReference>
<keyword evidence="7 9" id="KW-0472">Membrane</keyword>
<comment type="similarity">
    <text evidence="2">Belongs to the BCCT transporter (TC 2.A.15) family.</text>
</comment>
<dbReference type="GO" id="GO:0005886">
    <property type="term" value="C:plasma membrane"/>
    <property type="evidence" value="ECO:0007669"/>
    <property type="project" value="UniProtKB-SubCell"/>
</dbReference>
<feature type="transmembrane region" description="Helical" evidence="9">
    <location>
        <begin position="390"/>
        <end position="408"/>
    </location>
</feature>
<proteinExistence type="inferred from homology"/>
<dbReference type="PANTHER" id="PTHR30047">
    <property type="entry name" value="HIGH-AFFINITY CHOLINE TRANSPORT PROTEIN-RELATED"/>
    <property type="match status" value="1"/>
</dbReference>